<proteinExistence type="predicted"/>
<dbReference type="AlphaFoldDB" id="A0A381Q979"/>
<protein>
    <recommendedName>
        <fullName evidence="1">VWFA domain-containing protein</fullName>
    </recommendedName>
</protein>
<dbReference type="SMART" id="SM00327">
    <property type="entry name" value="VWA"/>
    <property type="match status" value="1"/>
</dbReference>
<evidence type="ECO:0000259" key="1">
    <source>
        <dbReference type="PROSITE" id="PS50234"/>
    </source>
</evidence>
<organism evidence="2">
    <name type="scientific">marine metagenome</name>
    <dbReference type="NCBI Taxonomy" id="408172"/>
    <lineage>
        <taxon>unclassified sequences</taxon>
        <taxon>metagenomes</taxon>
        <taxon>ecological metagenomes</taxon>
    </lineage>
</organism>
<dbReference type="Gene3D" id="3.40.50.410">
    <property type="entry name" value="von Willebrand factor, type A domain"/>
    <property type="match status" value="1"/>
</dbReference>
<dbReference type="InterPro" id="IPR036465">
    <property type="entry name" value="vWFA_dom_sf"/>
</dbReference>
<evidence type="ECO:0000313" key="2">
    <source>
        <dbReference type="EMBL" id="SUZ74969.1"/>
    </source>
</evidence>
<reference evidence="2" key="1">
    <citation type="submission" date="2018-05" db="EMBL/GenBank/DDBJ databases">
        <authorList>
            <person name="Lanie J.A."/>
            <person name="Ng W.-L."/>
            <person name="Kazmierczak K.M."/>
            <person name="Andrzejewski T.M."/>
            <person name="Davidsen T.M."/>
            <person name="Wayne K.J."/>
            <person name="Tettelin H."/>
            <person name="Glass J.I."/>
            <person name="Rusch D."/>
            <person name="Podicherti R."/>
            <person name="Tsui H.-C.T."/>
            <person name="Winkler M.E."/>
        </authorList>
    </citation>
    <scope>NUCLEOTIDE SEQUENCE</scope>
</reference>
<dbReference type="CDD" id="cd00198">
    <property type="entry name" value="vWFA"/>
    <property type="match status" value="1"/>
</dbReference>
<sequence>MKPSLETGYAAVSGSTGLLSGAALGLAIMFSPVVPAVNAQSTEASMFVSVLDESGAPVHGLGPTDFIIEEDGNQREVLQVKPATMPMQIAVLVDTSTAAASTIRDIRNGLVALVDGLLDGNEIALVSFGGTPRILVESTRRPERLRDGIGQVFAFPDSAAYLLDALVETARGFERRAAPRPVIVAITTEGVDYSNRDARQVVAALRDSGAAAHTVVLQTRLSAPVAADTGFGFGNDGRERDLALNQGPRASGGQRIDVLLSPRLSDALTALVSVLRNQSEVVYARPASLIPPEEISVRVRQNDLTVRGTPTKRTED</sequence>
<dbReference type="EMBL" id="UINC01001228">
    <property type="protein sequence ID" value="SUZ74969.1"/>
    <property type="molecule type" value="Genomic_DNA"/>
</dbReference>
<dbReference type="SUPFAM" id="SSF53300">
    <property type="entry name" value="vWA-like"/>
    <property type="match status" value="1"/>
</dbReference>
<feature type="domain" description="VWFA" evidence="1">
    <location>
        <begin position="88"/>
        <end position="215"/>
    </location>
</feature>
<dbReference type="PROSITE" id="PS50234">
    <property type="entry name" value="VWFA"/>
    <property type="match status" value="1"/>
</dbReference>
<gene>
    <name evidence="2" type="ORF">METZ01_LOCUS27823</name>
</gene>
<accession>A0A381Q979</accession>
<name>A0A381Q979_9ZZZZ</name>
<dbReference type="InterPro" id="IPR002035">
    <property type="entry name" value="VWF_A"/>
</dbReference>